<organism evidence="3">
    <name type="scientific">marine metagenome</name>
    <dbReference type="NCBI Taxonomy" id="408172"/>
    <lineage>
        <taxon>unclassified sequences</taxon>
        <taxon>metagenomes</taxon>
        <taxon>ecological metagenomes</taxon>
    </lineage>
</organism>
<gene>
    <name evidence="3" type="ORF">METZ01_LOCUS127719</name>
</gene>
<feature type="transmembrane region" description="Helical" evidence="1">
    <location>
        <begin position="50"/>
        <end position="72"/>
    </location>
</feature>
<evidence type="ECO:0000259" key="2">
    <source>
        <dbReference type="Pfam" id="PF06181"/>
    </source>
</evidence>
<dbReference type="Pfam" id="PF06181">
    <property type="entry name" value="Urate_ox_N"/>
    <property type="match status" value="1"/>
</dbReference>
<dbReference type="AlphaFoldDB" id="A0A381YCZ0"/>
<feature type="transmembrane region" description="Helical" evidence="1">
    <location>
        <begin position="133"/>
        <end position="152"/>
    </location>
</feature>
<dbReference type="EMBL" id="UINC01017931">
    <property type="protein sequence ID" value="SVA74865.1"/>
    <property type="molecule type" value="Genomic_DNA"/>
</dbReference>
<evidence type="ECO:0000256" key="1">
    <source>
        <dbReference type="SAM" id="Phobius"/>
    </source>
</evidence>
<keyword evidence="1" id="KW-0812">Transmembrane</keyword>
<keyword evidence="1" id="KW-1133">Transmembrane helix</keyword>
<dbReference type="InterPro" id="IPR010389">
    <property type="entry name" value="Urate_ox_N"/>
</dbReference>
<keyword evidence="1" id="KW-0472">Membrane</keyword>
<name>A0A381YCZ0_9ZZZZ</name>
<feature type="domain" description="Urate oxidase N-terminal" evidence="2">
    <location>
        <begin position="84"/>
        <end position="151"/>
    </location>
</feature>
<sequence length="154" mass="17128">MWVYEFFHVIIGILWIGLLYFFNLVQVQSMPKMVEAGAAKPYTQIILPKALFLFRHAALWTVITGIAYYMAGRGTVQGIPSGEIMIGMLLGIIMAGNVWFIIWPNQKKIIAGELEGDALNKAKRRAFLASRTNAWLSIPMLIGMIAANHGGIAF</sequence>
<protein>
    <recommendedName>
        <fullName evidence="2">Urate oxidase N-terminal domain-containing protein</fullName>
    </recommendedName>
</protein>
<feature type="transmembrane region" description="Helical" evidence="1">
    <location>
        <begin position="84"/>
        <end position="103"/>
    </location>
</feature>
<proteinExistence type="predicted"/>
<feature type="transmembrane region" description="Helical" evidence="1">
    <location>
        <begin position="6"/>
        <end position="25"/>
    </location>
</feature>
<evidence type="ECO:0000313" key="3">
    <source>
        <dbReference type="EMBL" id="SVA74865.1"/>
    </source>
</evidence>
<reference evidence="3" key="1">
    <citation type="submission" date="2018-05" db="EMBL/GenBank/DDBJ databases">
        <authorList>
            <person name="Lanie J.A."/>
            <person name="Ng W.-L."/>
            <person name="Kazmierczak K.M."/>
            <person name="Andrzejewski T.M."/>
            <person name="Davidsen T.M."/>
            <person name="Wayne K.J."/>
            <person name="Tettelin H."/>
            <person name="Glass J.I."/>
            <person name="Rusch D."/>
            <person name="Podicherti R."/>
            <person name="Tsui H.-C.T."/>
            <person name="Winkler M.E."/>
        </authorList>
    </citation>
    <scope>NUCLEOTIDE SEQUENCE</scope>
</reference>
<accession>A0A381YCZ0</accession>